<proteinExistence type="predicted"/>
<protein>
    <submittedName>
        <fullName evidence="1">Uncharacterized protein</fullName>
    </submittedName>
</protein>
<comment type="caution">
    <text evidence="1">The sequence shown here is derived from an EMBL/GenBank/DDBJ whole genome shotgun (WGS) entry which is preliminary data.</text>
</comment>
<dbReference type="HOGENOM" id="CLU_2410675_0_0_9"/>
<evidence type="ECO:0000313" key="1">
    <source>
        <dbReference type="EMBL" id="EFY03994.1"/>
    </source>
</evidence>
<organism evidence="1 2">
    <name type="scientific">Phascolarctobacterium succinatutens YIT 12067</name>
    <dbReference type="NCBI Taxonomy" id="626939"/>
    <lineage>
        <taxon>Bacteria</taxon>
        <taxon>Bacillati</taxon>
        <taxon>Bacillota</taxon>
        <taxon>Negativicutes</taxon>
        <taxon>Acidaminococcales</taxon>
        <taxon>Acidaminococcaceae</taxon>
        <taxon>Phascolarctobacterium</taxon>
    </lineage>
</organism>
<dbReference type="AlphaFoldDB" id="E8LGN0"/>
<evidence type="ECO:0000313" key="2">
    <source>
        <dbReference type="Proteomes" id="UP000004923"/>
    </source>
</evidence>
<sequence>MVLQTGRLSSGSSKMLCVGVGCGSLSGVLEGSARRKQMPDISSMEQIMKIILLELRIRVSFERKCREYLRLISPSVSSLHSLTPSPVGQARK</sequence>
<accession>E8LGN0</accession>
<dbReference type="Proteomes" id="UP000004923">
    <property type="component" value="Unassembled WGS sequence"/>
</dbReference>
<reference evidence="1 2" key="1">
    <citation type="submission" date="2011-01" db="EMBL/GenBank/DDBJ databases">
        <authorList>
            <person name="Weinstock G."/>
            <person name="Sodergren E."/>
            <person name="Clifton S."/>
            <person name="Fulton L."/>
            <person name="Fulton B."/>
            <person name="Courtney L."/>
            <person name="Fronick C."/>
            <person name="Harrison M."/>
            <person name="Strong C."/>
            <person name="Farmer C."/>
            <person name="Delahaunty K."/>
            <person name="Markovic C."/>
            <person name="Hall O."/>
            <person name="Minx P."/>
            <person name="Tomlinson C."/>
            <person name="Mitreva M."/>
            <person name="Hou S."/>
            <person name="Chen J."/>
            <person name="Wollam A."/>
            <person name="Pepin K.H."/>
            <person name="Johnson M."/>
            <person name="Bhonagiri V."/>
            <person name="Zhang X."/>
            <person name="Suruliraj S."/>
            <person name="Warren W."/>
            <person name="Chinwalla A."/>
            <person name="Mardis E.R."/>
            <person name="Wilson R.K."/>
        </authorList>
    </citation>
    <scope>NUCLEOTIDE SEQUENCE [LARGE SCALE GENOMIC DNA]</scope>
    <source>
        <strain evidence="1 2">YIT 12067</strain>
    </source>
</reference>
<gene>
    <name evidence="1" type="ORF">HMPREF9443_02033</name>
</gene>
<name>E8LGN0_9FIRM</name>
<keyword evidence="2" id="KW-1185">Reference proteome</keyword>
<dbReference type="EMBL" id="AEVN01000108">
    <property type="protein sequence ID" value="EFY03994.1"/>
    <property type="molecule type" value="Genomic_DNA"/>
</dbReference>